<evidence type="ECO:0000313" key="2">
    <source>
        <dbReference type="Proteomes" id="UP000661715"/>
    </source>
</evidence>
<dbReference type="RefSeq" id="WP_188221706.1">
    <property type="nucleotide sequence ID" value="NZ_NASZ01000058.1"/>
</dbReference>
<evidence type="ECO:0000313" key="1">
    <source>
        <dbReference type="EMBL" id="MBD0726725.1"/>
    </source>
</evidence>
<dbReference type="Proteomes" id="UP000661715">
    <property type="component" value="Unassembled WGS sequence"/>
</dbReference>
<name>A0ABR7UYZ6_9FLAO</name>
<feature type="non-terminal residue" evidence="1">
    <location>
        <position position="1"/>
    </location>
</feature>
<sequence>VETTLKEATNIDGVEHGITFGRDENGQITQAPMRDGGVYNVPVTQNWPGAFASVHNHVANTPLSTGDIYSAIKLISNNPNFTTSYINLPDGSSYSIVVTDLALAQNFIDKYPADQIPGYSPEFPDAIHNELQDLKDYFGFDLSGRTNALAYILQKYDAGLQILKEDDMGNYDAITVRIKENLDGSKTYEFINCP</sequence>
<comment type="caution">
    <text evidence="1">The sequence shown here is derived from an EMBL/GenBank/DDBJ whole genome shotgun (WGS) entry which is preliminary data.</text>
</comment>
<reference evidence="1 2" key="1">
    <citation type="journal article" date="2020" name="Microbiol. Res.">
        <title>Flavobacterium pokkalii sp. nov., a novel plant growth promoting native rhizobacteria isolated from pokkali rice grown in coastal saline affected agricultural regions of southern India, Kerala.</title>
        <authorList>
            <person name="Menon R.R."/>
            <person name="Kumari S."/>
            <person name="Viver T."/>
            <person name="Rameshkumar N."/>
        </authorList>
    </citation>
    <scope>NUCLEOTIDE SEQUENCE [LARGE SCALE GENOMIC DNA]</scope>
    <source>
        <strain evidence="1 2">L1I52</strain>
    </source>
</reference>
<dbReference type="EMBL" id="NASZ01000058">
    <property type="protein sequence ID" value="MBD0726725.1"/>
    <property type="molecule type" value="Genomic_DNA"/>
</dbReference>
<gene>
    <name evidence="1" type="ORF">B6A10_16275</name>
</gene>
<accession>A0ABR7UYZ6</accession>
<organism evidence="1 2">
    <name type="scientific">Flavobacterium pokkalii</name>
    <dbReference type="NCBI Taxonomy" id="1940408"/>
    <lineage>
        <taxon>Bacteria</taxon>
        <taxon>Pseudomonadati</taxon>
        <taxon>Bacteroidota</taxon>
        <taxon>Flavobacteriia</taxon>
        <taxon>Flavobacteriales</taxon>
        <taxon>Flavobacteriaceae</taxon>
        <taxon>Flavobacterium</taxon>
    </lineage>
</organism>
<proteinExistence type="predicted"/>
<keyword evidence="2" id="KW-1185">Reference proteome</keyword>
<protein>
    <submittedName>
        <fullName evidence="1">Uncharacterized protein</fullName>
    </submittedName>
</protein>